<dbReference type="Gene3D" id="3.40.50.20">
    <property type="match status" value="1"/>
</dbReference>
<dbReference type="GO" id="GO:0071555">
    <property type="term" value="P:cell wall organization"/>
    <property type="evidence" value="ECO:0007669"/>
    <property type="project" value="UniProtKB-KW"/>
</dbReference>
<keyword evidence="2 7" id="KW-0436">Ligase</keyword>
<evidence type="ECO:0000313" key="8">
    <source>
        <dbReference type="Proteomes" id="UP000064893"/>
    </source>
</evidence>
<keyword evidence="8" id="KW-1185">Reference proteome</keyword>
<dbReference type="InterPro" id="IPR016185">
    <property type="entry name" value="PreATP-grasp_dom_sf"/>
</dbReference>
<accession>A0A0S2HZ17</accession>
<dbReference type="KEGG" id="blq:L21SP5_01693"/>
<dbReference type="GO" id="GO:0005524">
    <property type="term" value="F:ATP binding"/>
    <property type="evidence" value="ECO:0007669"/>
    <property type="project" value="UniProtKB-UniRule"/>
</dbReference>
<feature type="domain" description="ATP-grasp" evidence="6">
    <location>
        <begin position="119"/>
        <end position="317"/>
    </location>
</feature>
<dbReference type="STRING" id="1307839.L21SP5_01693"/>
<dbReference type="Gene3D" id="3.30.70.360">
    <property type="match status" value="1"/>
</dbReference>
<dbReference type="RefSeq" id="WP_057952801.1">
    <property type="nucleotide sequence ID" value="NZ_CP013118.1"/>
</dbReference>
<evidence type="ECO:0000313" key="7">
    <source>
        <dbReference type="EMBL" id="ALO15335.1"/>
    </source>
</evidence>
<dbReference type="EC" id="6.3.2.4" evidence="7"/>
<dbReference type="Gene3D" id="3.30.1490.20">
    <property type="entry name" value="ATP-grasp fold, A domain"/>
    <property type="match status" value="1"/>
</dbReference>
<evidence type="ECO:0000256" key="4">
    <source>
        <dbReference type="ARBA" id="ARBA00023316"/>
    </source>
</evidence>
<dbReference type="Gene3D" id="3.40.630.10">
    <property type="entry name" value="Zn peptidases"/>
    <property type="match status" value="1"/>
</dbReference>
<evidence type="ECO:0000256" key="1">
    <source>
        <dbReference type="ARBA" id="ARBA00010871"/>
    </source>
</evidence>
<dbReference type="PROSITE" id="PS50975">
    <property type="entry name" value="ATP_GRASP"/>
    <property type="match status" value="1"/>
</dbReference>
<dbReference type="InterPro" id="IPR013815">
    <property type="entry name" value="ATP_grasp_subdomain_1"/>
</dbReference>
<dbReference type="AlphaFoldDB" id="A0A0S2HZ17"/>
<evidence type="ECO:0000256" key="5">
    <source>
        <dbReference type="PROSITE-ProRule" id="PRU00409"/>
    </source>
</evidence>
<dbReference type="SUPFAM" id="SSF56059">
    <property type="entry name" value="Glutathione synthetase ATP-binding domain-like"/>
    <property type="match status" value="1"/>
</dbReference>
<dbReference type="SUPFAM" id="SSF53187">
    <property type="entry name" value="Zn-dependent exopeptidases"/>
    <property type="match status" value="1"/>
</dbReference>
<organism evidence="7 8">
    <name type="scientific">Salinivirga cyanobacteriivorans</name>
    <dbReference type="NCBI Taxonomy" id="1307839"/>
    <lineage>
        <taxon>Bacteria</taxon>
        <taxon>Pseudomonadati</taxon>
        <taxon>Bacteroidota</taxon>
        <taxon>Bacteroidia</taxon>
        <taxon>Bacteroidales</taxon>
        <taxon>Salinivirgaceae</taxon>
        <taxon>Salinivirga</taxon>
    </lineage>
</organism>
<dbReference type="GO" id="GO:0046872">
    <property type="term" value="F:metal ion binding"/>
    <property type="evidence" value="ECO:0007669"/>
    <property type="project" value="UniProtKB-KW"/>
</dbReference>
<dbReference type="InterPro" id="IPR011761">
    <property type="entry name" value="ATP-grasp"/>
</dbReference>
<name>A0A0S2HZ17_9BACT</name>
<sequence length="715" mass="80264">MKVAIIYNKDIQGVINTFGMQSKEFYNEQTVKKVAQSLERAGHNVVILDGNKKIIDRLESFMPRVREGEQMGMVFNMAYGIQGESRYTHIPSMLEMLGLPYVGSSPSGHALALDKVLTKVIWKNHNLPTPEFWVFNSHDDDLTDVKYPVIVKPKMESVSFGLQVVWNEKKLREAIQFIVSEFSQQALVEQFIRGREFAVGILGNGQAETFPVLEIDLGGNPDAIQTVTDKQKKPRQKICPANIAKDLTINMQQLSLDAFHALNLRDFSRVDIRLDDQNNIYLLEINSMASLGENGSYPTAARAAGYKFDGLVNKILDVAAVRYFSNTIMLQLPGEEQKGKLPLQARMRTFLKTRQDQTELLLKKLVDTNCHVRNVKGVNHCSQIISNELSSLGFSHEVYTQLEVGNILYCSNAVNQPVDYLILLPIDNTIKLSNHENYSENEQYLEGTGIWESKGGAVILISALQVLRFTRNLKKIKIGVLLTTDSSLDGRYSRNIIRRKADAASRIIAMSGSSKNCGLVLSRSGSASYRMESRLVNKVSPAHVSSMAMNFNKTIAAITDISKNDPENVIAPYEIDFRSNIFKINAHGSAGLSVRFNSNETLGTIEQKIKKIISLQKRNSAYQTQFEGGQRRPAMIATKESLAFYEQIKAIADKIDVNITKEHRWSSSDICHIPAHKPKIDAMGPIGEFLHNNNERIVRHSLNERALLMAMVLKK</sequence>
<dbReference type="EMBL" id="CP013118">
    <property type="protein sequence ID" value="ALO15335.1"/>
    <property type="molecule type" value="Genomic_DNA"/>
</dbReference>
<dbReference type="PATRIC" id="fig|1307839.3.peg.1794"/>
<keyword evidence="5" id="KW-0547">Nucleotide-binding</keyword>
<dbReference type="InterPro" id="IPR011095">
    <property type="entry name" value="Dala_Dala_lig_C"/>
</dbReference>
<evidence type="ECO:0000256" key="3">
    <source>
        <dbReference type="ARBA" id="ARBA00022723"/>
    </source>
</evidence>
<keyword evidence="3" id="KW-0479">Metal-binding</keyword>
<proteinExistence type="inferred from homology"/>
<reference evidence="7 8" key="1">
    <citation type="submission" date="2015-11" db="EMBL/GenBank/DDBJ databases">
        <title>Description and complete genome sequence of a novel strain predominating in hypersaline microbial mats and representing a new family of the Bacteriodetes phylum.</title>
        <authorList>
            <person name="Spring S."/>
            <person name="Bunk B."/>
            <person name="Sproer C."/>
            <person name="Klenk H.-P."/>
        </authorList>
    </citation>
    <scope>NUCLEOTIDE SEQUENCE [LARGE SCALE GENOMIC DNA]</scope>
    <source>
        <strain evidence="7 8">L21-Spi-D4</strain>
    </source>
</reference>
<evidence type="ECO:0000259" key="6">
    <source>
        <dbReference type="PROSITE" id="PS50975"/>
    </source>
</evidence>
<comment type="similarity">
    <text evidence="1">Belongs to the D-alanine--D-alanine ligase family.</text>
</comment>
<dbReference type="Pfam" id="PF07478">
    <property type="entry name" value="Dala_Dala_lig_C"/>
    <property type="match status" value="1"/>
</dbReference>
<evidence type="ECO:0000256" key="2">
    <source>
        <dbReference type="ARBA" id="ARBA00022598"/>
    </source>
</evidence>
<protein>
    <submittedName>
        <fullName evidence="7">D-alanine--D-alanine ligase B</fullName>
        <ecNumber evidence="7">6.3.2.4</ecNumber>
    </submittedName>
</protein>
<dbReference type="SUPFAM" id="SSF52440">
    <property type="entry name" value="PreATP-grasp domain"/>
    <property type="match status" value="1"/>
</dbReference>
<keyword evidence="4" id="KW-0961">Cell wall biogenesis/degradation</keyword>
<dbReference type="Gene3D" id="3.30.470.20">
    <property type="entry name" value="ATP-grasp fold, B domain"/>
    <property type="match status" value="1"/>
</dbReference>
<dbReference type="OrthoDB" id="9813261at2"/>
<keyword evidence="5" id="KW-0067">ATP-binding</keyword>
<dbReference type="GO" id="GO:0008716">
    <property type="term" value="F:D-alanine-D-alanine ligase activity"/>
    <property type="evidence" value="ECO:0007669"/>
    <property type="project" value="UniProtKB-EC"/>
</dbReference>
<dbReference type="Proteomes" id="UP000064893">
    <property type="component" value="Chromosome"/>
</dbReference>
<gene>
    <name evidence="7" type="primary">ddlB</name>
    <name evidence="7" type="ORF">L21SP5_01693</name>
</gene>
<dbReference type="PANTHER" id="PTHR23132">
    <property type="entry name" value="D-ALANINE--D-ALANINE LIGASE"/>
    <property type="match status" value="1"/>
</dbReference>
<dbReference type="PANTHER" id="PTHR23132:SF23">
    <property type="entry name" value="D-ALANINE--D-ALANINE LIGASE B"/>
    <property type="match status" value="1"/>
</dbReference>